<feature type="region of interest" description="Disordered" evidence="1">
    <location>
        <begin position="220"/>
        <end position="247"/>
    </location>
</feature>
<dbReference type="AlphaFoldDB" id="A0A066XSP5"/>
<gene>
    <name evidence="3" type="ORF">CSUB01_11477</name>
</gene>
<feature type="chain" id="PRO_5001630726" description="Ser-Thr-rich glycosyl-phosphatidyl-inositol-anchored membrane family protein" evidence="2">
    <location>
        <begin position="26"/>
        <end position="247"/>
    </location>
</feature>
<evidence type="ECO:0000256" key="2">
    <source>
        <dbReference type="SAM" id="SignalP"/>
    </source>
</evidence>
<dbReference type="HOGENOM" id="CLU_1124455_0_0_1"/>
<feature type="compositionally biased region" description="Basic and acidic residues" evidence="1">
    <location>
        <begin position="151"/>
        <end position="177"/>
    </location>
</feature>
<protein>
    <recommendedName>
        <fullName evidence="5">Ser-Thr-rich glycosyl-phosphatidyl-inositol-anchored membrane family protein</fullName>
    </recommendedName>
</protein>
<dbReference type="Proteomes" id="UP000027238">
    <property type="component" value="Unassembled WGS sequence"/>
</dbReference>
<evidence type="ECO:0000313" key="4">
    <source>
        <dbReference type="Proteomes" id="UP000027238"/>
    </source>
</evidence>
<evidence type="ECO:0000256" key="1">
    <source>
        <dbReference type="SAM" id="MobiDB-lite"/>
    </source>
</evidence>
<evidence type="ECO:0000313" key="3">
    <source>
        <dbReference type="EMBL" id="KDN69015.1"/>
    </source>
</evidence>
<dbReference type="OrthoDB" id="5390143at2759"/>
<keyword evidence="4" id="KW-1185">Reference proteome</keyword>
<proteinExistence type="predicted"/>
<feature type="signal peptide" evidence="2">
    <location>
        <begin position="1"/>
        <end position="25"/>
    </location>
</feature>
<sequence>MTTHLLAAVLLLCGGFLYLPTCARAEDRFRSPPKPGPTGDYRDNPVYALGDSIDLQWDTSLESADLVLWQEQTYGDAPPASVTLAANAKAKTLVWTVGYAGFPAYHDPGLSPVYYLELSKAGETAAAAGAVVSSGSGDENKGSNNNHHINNKHDDNGDDKHRFVSDSGRPGHGDDHRARPRRRYGDGSPDADADADSRRLWRAAAAAAAVYHIRRRWQAVRRGGRRGSRLRDARRARAAGGGGVGGA</sequence>
<accession>A0A066XSP5</accession>
<keyword evidence="2" id="KW-0732">Signal</keyword>
<evidence type="ECO:0008006" key="5">
    <source>
        <dbReference type="Google" id="ProtNLM"/>
    </source>
</evidence>
<dbReference type="EMBL" id="JMSE01000579">
    <property type="protein sequence ID" value="KDN69015.1"/>
    <property type="molecule type" value="Genomic_DNA"/>
</dbReference>
<name>A0A066XSP5_COLSU</name>
<dbReference type="eggNOG" id="ENOG502SQIV">
    <property type="taxonomic scope" value="Eukaryota"/>
</dbReference>
<reference evidence="4" key="1">
    <citation type="journal article" date="2014" name="Genome Announc.">
        <title>Draft genome sequence of Colletotrichum sublineola, a destructive pathogen of cultivated sorghum.</title>
        <authorList>
            <person name="Baroncelli R."/>
            <person name="Sanz-Martin J.M."/>
            <person name="Rech G.E."/>
            <person name="Sukno S.A."/>
            <person name="Thon M.R."/>
        </authorList>
    </citation>
    <scope>NUCLEOTIDE SEQUENCE [LARGE SCALE GENOMIC DNA]</scope>
    <source>
        <strain evidence="4">TX430BB</strain>
    </source>
</reference>
<dbReference type="STRING" id="1173701.A0A066XSP5"/>
<comment type="caution">
    <text evidence="3">The sequence shown here is derived from an EMBL/GenBank/DDBJ whole genome shotgun (WGS) entry which is preliminary data.</text>
</comment>
<feature type="region of interest" description="Disordered" evidence="1">
    <location>
        <begin position="132"/>
        <end position="196"/>
    </location>
</feature>
<organism evidence="3 4">
    <name type="scientific">Colletotrichum sublineola</name>
    <name type="common">Sorghum anthracnose fungus</name>
    <dbReference type="NCBI Taxonomy" id="1173701"/>
    <lineage>
        <taxon>Eukaryota</taxon>
        <taxon>Fungi</taxon>
        <taxon>Dikarya</taxon>
        <taxon>Ascomycota</taxon>
        <taxon>Pezizomycotina</taxon>
        <taxon>Sordariomycetes</taxon>
        <taxon>Hypocreomycetidae</taxon>
        <taxon>Glomerellales</taxon>
        <taxon>Glomerellaceae</taxon>
        <taxon>Colletotrichum</taxon>
        <taxon>Colletotrichum graminicola species complex</taxon>
    </lineage>
</organism>
<feature type="compositionally biased region" description="Low complexity" evidence="1">
    <location>
        <begin position="132"/>
        <end position="148"/>
    </location>
</feature>